<evidence type="ECO:0008006" key="4">
    <source>
        <dbReference type="Google" id="ProtNLM"/>
    </source>
</evidence>
<sequence length="168" mass="19762">MLPNESQHSQLKCYRFNYHRQKRNNQQAVICVWISGLIIIVFLILGGIRLFNQHQTAENSYHSHVTRHVSKSDQSVNRNSLRAIRTARNDRVEQERQPKVNYNTTVQKKRQPPIPPQPVYHKQRFASISNAKAWAQATQQRWLHAGYTNYLVRSDGQGDYYLQFTKSK</sequence>
<dbReference type="RefSeq" id="WP_133441335.1">
    <property type="nucleotide sequence ID" value="NZ_CP034726.1"/>
</dbReference>
<protein>
    <recommendedName>
        <fullName evidence="4">Streptococcal hemagglutinin protein</fullName>
    </recommendedName>
</protein>
<evidence type="ECO:0000313" key="3">
    <source>
        <dbReference type="Proteomes" id="UP000294321"/>
    </source>
</evidence>
<evidence type="ECO:0000256" key="1">
    <source>
        <dbReference type="SAM" id="Phobius"/>
    </source>
</evidence>
<dbReference type="KEGG" id="lji:ELX58_01080"/>
<accession>A0A4P6ZKL0</accession>
<gene>
    <name evidence="2" type="ORF">ELX58_01080</name>
</gene>
<keyword evidence="1" id="KW-1133">Transmembrane helix</keyword>
<name>A0A4P6ZKL0_9LACO</name>
<dbReference type="AlphaFoldDB" id="A0A4P6ZKL0"/>
<evidence type="ECO:0000313" key="2">
    <source>
        <dbReference type="EMBL" id="QBP17790.1"/>
    </source>
</evidence>
<feature type="transmembrane region" description="Helical" evidence="1">
    <location>
        <begin position="28"/>
        <end position="51"/>
    </location>
</feature>
<keyword evidence="1" id="KW-0812">Transmembrane</keyword>
<keyword evidence="1" id="KW-0472">Membrane</keyword>
<dbReference type="OrthoDB" id="2330114at2"/>
<dbReference type="Proteomes" id="UP000294321">
    <property type="component" value="Chromosome"/>
</dbReference>
<organism evidence="2 3">
    <name type="scientific">Acetilactobacillus jinshanensis</name>
    <dbReference type="NCBI Taxonomy" id="1720083"/>
    <lineage>
        <taxon>Bacteria</taxon>
        <taxon>Bacillati</taxon>
        <taxon>Bacillota</taxon>
        <taxon>Bacilli</taxon>
        <taxon>Lactobacillales</taxon>
        <taxon>Lactobacillaceae</taxon>
        <taxon>Acetilactobacillus</taxon>
    </lineage>
</organism>
<reference evidence="3" key="1">
    <citation type="submission" date="2018-12" db="EMBL/GenBank/DDBJ databases">
        <title>A new species of lactobacillus.</title>
        <authorList>
            <person name="Jian Y."/>
            <person name="Xin L."/>
            <person name="Hong Z.J."/>
            <person name="Ming L.Z."/>
            <person name="Hong X.Z."/>
        </authorList>
    </citation>
    <scope>NUCLEOTIDE SEQUENCE [LARGE SCALE GENOMIC DNA]</scope>
    <source>
        <strain evidence="3">HSLZ-75</strain>
    </source>
</reference>
<dbReference type="EMBL" id="CP034726">
    <property type="protein sequence ID" value="QBP17790.1"/>
    <property type="molecule type" value="Genomic_DNA"/>
</dbReference>
<proteinExistence type="predicted"/>
<keyword evidence="3" id="KW-1185">Reference proteome</keyword>